<proteinExistence type="predicted"/>
<feature type="non-terminal residue" evidence="1">
    <location>
        <position position="108"/>
    </location>
</feature>
<sequence length="108" mass="12472">CHRSTYSRRWNKMRAVFMKKHNLLSFSQFANESTIKVEREINCNDNPSTVTPSTSYSNQRLLDKNGCNNLNLCSQKSVTRKEQINNVLMKLLTKGFLSISDADRILND</sequence>
<protein>
    <submittedName>
        <fullName evidence="1">Uncharacterized protein</fullName>
    </submittedName>
</protein>
<evidence type="ECO:0000313" key="1">
    <source>
        <dbReference type="EMBL" id="KGB32572.1"/>
    </source>
</evidence>
<dbReference type="AlphaFoldDB" id="A0A094ZFJ9"/>
<dbReference type="EMBL" id="KL250508">
    <property type="protein sequence ID" value="KGB32572.1"/>
    <property type="molecule type" value="Genomic_DNA"/>
</dbReference>
<feature type="non-terminal residue" evidence="1">
    <location>
        <position position="1"/>
    </location>
</feature>
<accession>A0A094ZFJ9</accession>
<name>A0A094ZFJ9_SCHHA</name>
<organism evidence="1">
    <name type="scientific">Schistosoma haematobium</name>
    <name type="common">Blood fluke</name>
    <dbReference type="NCBI Taxonomy" id="6185"/>
    <lineage>
        <taxon>Eukaryota</taxon>
        <taxon>Metazoa</taxon>
        <taxon>Spiralia</taxon>
        <taxon>Lophotrochozoa</taxon>
        <taxon>Platyhelminthes</taxon>
        <taxon>Trematoda</taxon>
        <taxon>Digenea</taxon>
        <taxon>Strigeidida</taxon>
        <taxon>Schistosomatoidea</taxon>
        <taxon>Schistosomatidae</taxon>
        <taxon>Schistosoma</taxon>
    </lineage>
</organism>
<reference evidence="1" key="1">
    <citation type="journal article" date="2012" name="Nat. Genet.">
        <title>Whole-genome sequence of Schistosoma haematobium.</title>
        <authorList>
            <person name="Young N.D."/>
            <person name="Jex A.R."/>
            <person name="Li B."/>
            <person name="Liu S."/>
            <person name="Yang L."/>
            <person name="Xiong Z."/>
            <person name="Li Y."/>
            <person name="Cantacessi C."/>
            <person name="Hall R.S."/>
            <person name="Xu X."/>
            <person name="Chen F."/>
            <person name="Wu X."/>
            <person name="Zerlotini A."/>
            <person name="Oliveira G."/>
            <person name="Hofmann A."/>
            <person name="Zhang G."/>
            <person name="Fang X."/>
            <person name="Kang Y."/>
            <person name="Campbell B.E."/>
            <person name="Loukas A."/>
            <person name="Ranganathan S."/>
            <person name="Rollinson D."/>
            <person name="Rinaldi G."/>
            <person name="Brindley P.J."/>
            <person name="Yang H."/>
            <person name="Wang J."/>
            <person name="Wang J."/>
            <person name="Gasser R.B."/>
        </authorList>
    </citation>
    <scope>NUCLEOTIDE SEQUENCE [LARGE SCALE GENOMIC DNA]</scope>
</reference>
<gene>
    <name evidence="1" type="ORF">MS3_00696</name>
</gene>